<keyword evidence="5" id="KW-1185">Reference proteome</keyword>
<dbReference type="Gene3D" id="3.90.770.10">
    <property type="entry name" value="3-hydroxy-3-methylglutaryl-coenzyme A Reductase, Chain A, domain 2"/>
    <property type="match status" value="2"/>
</dbReference>
<dbReference type="InterPro" id="IPR002202">
    <property type="entry name" value="HMG_CoA_Rdtase"/>
</dbReference>
<dbReference type="SUPFAM" id="SSF55035">
    <property type="entry name" value="NAD-binding domain of HMG-CoA reductase"/>
    <property type="match status" value="1"/>
</dbReference>
<dbReference type="GO" id="GO:0140643">
    <property type="term" value="F:hydroxymethylglutaryl-CoA reductase (NADH) activity"/>
    <property type="evidence" value="ECO:0007669"/>
    <property type="project" value="UniProtKB-EC"/>
</dbReference>
<keyword evidence="3" id="KW-0520">NAD</keyword>
<organism evidence="4 5">
    <name type="scientific">Polaribacter haliotis</name>
    <dbReference type="NCBI Taxonomy" id="1888915"/>
    <lineage>
        <taxon>Bacteria</taxon>
        <taxon>Pseudomonadati</taxon>
        <taxon>Bacteroidota</taxon>
        <taxon>Flavobacteriia</taxon>
        <taxon>Flavobacteriales</taxon>
        <taxon>Flavobacteriaceae</taxon>
    </lineage>
</organism>
<dbReference type="NCBIfam" id="TIGR00532">
    <property type="entry name" value="HMG_CoA_R_NAD"/>
    <property type="match status" value="1"/>
</dbReference>
<evidence type="ECO:0000256" key="2">
    <source>
        <dbReference type="ARBA" id="ARBA00023002"/>
    </source>
</evidence>
<dbReference type="InterPro" id="IPR004553">
    <property type="entry name" value="HMG_CoA_Rdtase_bac-typ"/>
</dbReference>
<evidence type="ECO:0000313" key="5">
    <source>
        <dbReference type="Proteomes" id="UP000516764"/>
    </source>
</evidence>
<sequence>MSKKISGFSKFTKAEKINWLTENYLNENPNAKSILEQYWNEDDGLQQLHDDFIENTITNFYLPFGVAPNFVINNKTYVLPMVIEESSVVAAASLVGKFWSTRGGFTTEVISTTKIGQIHFMYAGKKADLETYFNKNKTELLASTASITKNMEKRGGGILNIELKDKTDKIANYYQLHVTFETKDSMGANFINSCLEAMANAFKNEEIEVVMSILSNYVPECLVRAEVSCKIEDLGGENPEKFAEKFHQAVQIAEVEPYRAVTHNKGIMNGVDALVLATGNDFRAVEAGVHAYAARSGEYTSLSHCSIENGIFKFWIELPLALGTVGGLTGLHPMAKLSLEMLQKPSARELMQIMAAAGLAQNFAALRALTTKGIQHGHMKMHLQNILNQLGANDTEKVIIEKYFDTKTVSHSAVVKKLEELRAPKVNWVNFLNFESLKNTLTNLNVNTKPLFGKMNGQQMIEHLSFLMKVSNGKVNADFFVEDGKSARRKAFLNTDGELKVGFKAPMLSEEPIPAKFSTIKESINDLFFQIEAFQDHFKTAKNENHPFFGELDYEHWQKFHVKHFTHHFKQFGLV</sequence>
<dbReference type="PANTHER" id="PTHR10572">
    <property type="entry name" value="3-HYDROXY-3-METHYLGLUTARYL-COENZYME A REDUCTASE"/>
    <property type="match status" value="1"/>
</dbReference>
<dbReference type="SUPFAM" id="SSF56542">
    <property type="entry name" value="Substrate-binding domain of HMG-CoA reductase"/>
    <property type="match status" value="1"/>
</dbReference>
<dbReference type="PROSITE" id="PS00066">
    <property type="entry name" value="HMG_COA_REDUCTASE_1"/>
    <property type="match status" value="1"/>
</dbReference>
<dbReference type="Pfam" id="PF07606">
    <property type="entry name" value="DUF1569"/>
    <property type="match status" value="1"/>
</dbReference>
<evidence type="ECO:0000313" key="4">
    <source>
        <dbReference type="EMBL" id="QOD60357.1"/>
    </source>
</evidence>
<dbReference type="GO" id="GO:0004420">
    <property type="term" value="F:hydroxymethylglutaryl-CoA reductase (NADPH) activity"/>
    <property type="evidence" value="ECO:0007669"/>
    <property type="project" value="InterPro"/>
</dbReference>
<dbReference type="EC" id="1.1.1.88" evidence="3"/>
<dbReference type="Gene3D" id="1.10.8.660">
    <property type="match status" value="1"/>
</dbReference>
<dbReference type="EMBL" id="CP061813">
    <property type="protein sequence ID" value="QOD60357.1"/>
    <property type="molecule type" value="Genomic_DNA"/>
</dbReference>
<dbReference type="CDD" id="cd00644">
    <property type="entry name" value="HMG-CoA_reductase_classII"/>
    <property type="match status" value="1"/>
</dbReference>
<dbReference type="Proteomes" id="UP000516764">
    <property type="component" value="Chromosome"/>
</dbReference>
<comment type="similarity">
    <text evidence="1 3">Belongs to the HMG-CoA reductase family.</text>
</comment>
<dbReference type="InterPro" id="IPR009029">
    <property type="entry name" value="HMG_CoA_Rdtase_sub-bd_dom_sf"/>
</dbReference>
<reference evidence="4 5" key="1">
    <citation type="journal article" date="2016" name="Int. J. Syst. Evol. Microbiol.">
        <title>Polaribacter haliotis sp. nov., isolated from the gut of abalone Haliotis discus hannai.</title>
        <authorList>
            <person name="Kim Y.O."/>
            <person name="Park I.S."/>
            <person name="Park S."/>
            <person name="Nam B.H."/>
            <person name="Park J.M."/>
            <person name="Kim D.G."/>
            <person name="Yoon J.H."/>
        </authorList>
    </citation>
    <scope>NUCLEOTIDE SEQUENCE [LARGE SCALE GENOMIC DNA]</scope>
    <source>
        <strain evidence="4 5">KCTC 52418</strain>
    </source>
</reference>
<gene>
    <name evidence="4" type="ORF">H9I45_13555</name>
</gene>
<comment type="pathway">
    <text evidence="3">Metabolic intermediate metabolism; (R)-mevalonate degradation; (S)-3-hydroxy-3-methylglutaryl-CoA from (R)-mevalonate: step 1/1.</text>
</comment>
<dbReference type="InterPro" id="IPR023074">
    <property type="entry name" value="HMG_CoA_Rdtase_cat_sf"/>
</dbReference>
<evidence type="ECO:0000256" key="3">
    <source>
        <dbReference type="RuleBase" id="RU361219"/>
    </source>
</evidence>
<dbReference type="InterPro" id="IPR011463">
    <property type="entry name" value="DUF1569"/>
</dbReference>
<dbReference type="Pfam" id="PF00368">
    <property type="entry name" value="HMG-CoA_red"/>
    <property type="match status" value="1"/>
</dbReference>
<comment type="catalytic activity">
    <reaction evidence="3">
        <text>(R)-mevalonate + 2 NAD(+) + CoA = (3S)-3-hydroxy-3-methylglutaryl-CoA + 2 NADH + 2 H(+)</text>
        <dbReference type="Rhea" id="RHEA:14833"/>
        <dbReference type="ChEBI" id="CHEBI:15378"/>
        <dbReference type="ChEBI" id="CHEBI:36464"/>
        <dbReference type="ChEBI" id="CHEBI:43074"/>
        <dbReference type="ChEBI" id="CHEBI:57287"/>
        <dbReference type="ChEBI" id="CHEBI:57540"/>
        <dbReference type="ChEBI" id="CHEBI:57945"/>
        <dbReference type="EC" id="1.1.1.88"/>
    </reaction>
</comment>
<protein>
    <recommendedName>
        <fullName evidence="3">3-hydroxy-3-methylglutaryl coenzyme A reductase</fullName>
        <shortName evidence="3">HMG-CoA reductase</shortName>
        <ecNumber evidence="3">1.1.1.88</ecNumber>
    </recommendedName>
</protein>
<evidence type="ECO:0000256" key="1">
    <source>
        <dbReference type="ARBA" id="ARBA00007661"/>
    </source>
</evidence>
<dbReference type="GO" id="GO:0015936">
    <property type="term" value="P:coenzyme A metabolic process"/>
    <property type="evidence" value="ECO:0007669"/>
    <property type="project" value="InterPro"/>
</dbReference>
<dbReference type="RefSeq" id="WP_088353992.1">
    <property type="nucleotide sequence ID" value="NZ_CP061813.1"/>
</dbReference>
<name>A0A7L8AEK5_9FLAO</name>
<dbReference type="KEGG" id="phal:H9I45_13555"/>
<dbReference type="PROSITE" id="PS50065">
    <property type="entry name" value="HMG_COA_REDUCTASE_4"/>
    <property type="match status" value="1"/>
</dbReference>
<dbReference type="AlphaFoldDB" id="A0A7L8AEK5"/>
<dbReference type="PANTHER" id="PTHR10572:SF24">
    <property type="entry name" value="3-HYDROXY-3-METHYLGLUTARYL-COENZYME A REDUCTASE"/>
    <property type="match status" value="1"/>
</dbReference>
<dbReference type="InterPro" id="IPR009023">
    <property type="entry name" value="HMG_CoA_Rdtase_NAD(P)-bd_sf"/>
</dbReference>
<dbReference type="UniPathway" id="UPA00257">
    <property type="reaction ID" value="UER00367"/>
</dbReference>
<accession>A0A7L8AEK5</accession>
<dbReference type="OrthoDB" id="9764892at2"/>
<proteinExistence type="inferred from homology"/>
<dbReference type="InterPro" id="IPR023076">
    <property type="entry name" value="HMG_CoA_Rdtase_CS"/>
</dbReference>
<keyword evidence="2 3" id="KW-0560">Oxidoreductase</keyword>